<dbReference type="AlphaFoldDB" id="A0A250L804"/>
<feature type="compositionally biased region" description="Acidic residues" evidence="1">
    <location>
        <begin position="33"/>
        <end position="43"/>
    </location>
</feature>
<name>A0A250L804_9BURK</name>
<proteinExistence type="predicted"/>
<feature type="region of interest" description="Disordered" evidence="1">
    <location>
        <begin position="20"/>
        <end position="43"/>
    </location>
</feature>
<accession>A0A250L804</accession>
<organism evidence="2">
    <name type="scientific">Burkholderia contaminans</name>
    <dbReference type="NCBI Taxonomy" id="488447"/>
    <lineage>
        <taxon>Bacteria</taxon>
        <taxon>Pseudomonadati</taxon>
        <taxon>Pseudomonadota</taxon>
        <taxon>Betaproteobacteria</taxon>
        <taxon>Burkholderiales</taxon>
        <taxon>Burkholderiaceae</taxon>
        <taxon>Burkholderia</taxon>
        <taxon>Burkholderia cepacia complex</taxon>
    </lineage>
</organism>
<evidence type="ECO:0000313" key="2">
    <source>
        <dbReference type="EMBL" id="BBA40687.1"/>
    </source>
</evidence>
<evidence type="ECO:0000256" key="1">
    <source>
        <dbReference type="SAM" id="MobiDB-lite"/>
    </source>
</evidence>
<dbReference type="EMBL" id="AP018358">
    <property type="protein sequence ID" value="BBA40687.1"/>
    <property type="molecule type" value="Genomic_DNA"/>
</dbReference>
<gene>
    <name evidence="2" type="ORF">BCCH1_31180</name>
</gene>
<sequence length="79" mass="8555">MPATKNSAIDAARARWRAGSDSTRCASGGAANGDDDSGEEDSDTMTLIKRNARTHAAPFGFVRFYRTAYDPAGRWPFGR</sequence>
<reference evidence="2" key="1">
    <citation type="journal article" date="2016" name="Biosci. Biotechnol. Biochem.">
        <title>Bioconversion of AHX to AOH by resting cells of Burkholderia contaminans CH-1.</title>
        <authorList>
            <person name="Choi J.H."/>
            <person name="Kikuchi A."/>
            <person name="Pumkaeo P."/>
            <person name="Hirai H."/>
            <person name="Tokuyama S."/>
            <person name="Kawagishi H."/>
        </authorList>
    </citation>
    <scope>NUCLEOTIDE SEQUENCE</scope>
    <source>
        <strain evidence="2">CH-1</strain>
    </source>
</reference>
<protein>
    <submittedName>
        <fullName evidence="2">Uncharacterized protein</fullName>
    </submittedName>
</protein>
<reference evidence="2" key="2">
    <citation type="journal article" date="2017" name="Genome Announc.">
        <title>High-Quality Draft Genome Sequence of Burkholderia contaminans CH-1, a Gram-Negative Bacterium That Metabolizes 2-Azahypoxanthine, a Plant Growth-Regulating Compound.</title>
        <authorList>
            <person name="Choi J.-H."/>
            <person name="Sugiura H."/>
            <person name="Moriuchi R."/>
            <person name="Kawagishi H."/>
            <person name="Dohra H."/>
        </authorList>
    </citation>
    <scope>NUCLEOTIDE SEQUENCE</scope>
    <source>
        <strain evidence="2">CH-1</strain>
    </source>
</reference>